<dbReference type="GO" id="GO:0055087">
    <property type="term" value="C:Ski complex"/>
    <property type="evidence" value="ECO:0007669"/>
    <property type="project" value="InterPro"/>
</dbReference>
<name>S8EHH3_FOMSC</name>
<feature type="region of interest" description="Disordered" evidence="4">
    <location>
        <begin position="192"/>
        <end position="212"/>
    </location>
</feature>
<dbReference type="eggNOG" id="KOG1127">
    <property type="taxonomic scope" value="Eukaryota"/>
</dbReference>
<evidence type="ECO:0000256" key="4">
    <source>
        <dbReference type="SAM" id="MobiDB-lite"/>
    </source>
</evidence>
<feature type="repeat" description="TPR" evidence="3">
    <location>
        <begin position="994"/>
        <end position="1027"/>
    </location>
</feature>
<dbReference type="InterPro" id="IPR019734">
    <property type="entry name" value="TPR_rpt"/>
</dbReference>
<dbReference type="OrthoDB" id="421075at2759"/>
<dbReference type="SUPFAM" id="SSF48452">
    <property type="entry name" value="TPR-like"/>
    <property type="match status" value="4"/>
</dbReference>
<evidence type="ECO:0000256" key="3">
    <source>
        <dbReference type="PROSITE-ProRule" id="PRU00339"/>
    </source>
</evidence>
<evidence type="ECO:0008006" key="7">
    <source>
        <dbReference type="Google" id="ProtNLM"/>
    </source>
</evidence>
<dbReference type="InterPro" id="IPR039226">
    <property type="entry name" value="Ski3/TTC37"/>
</dbReference>
<reference evidence="5 6" key="1">
    <citation type="journal article" date="2012" name="Science">
        <title>The Paleozoic origin of enzymatic lignin decomposition reconstructed from 31 fungal genomes.</title>
        <authorList>
            <person name="Floudas D."/>
            <person name="Binder M."/>
            <person name="Riley R."/>
            <person name="Barry K."/>
            <person name="Blanchette R.A."/>
            <person name="Henrissat B."/>
            <person name="Martinez A.T."/>
            <person name="Otillar R."/>
            <person name="Spatafora J.W."/>
            <person name="Yadav J.S."/>
            <person name="Aerts A."/>
            <person name="Benoit I."/>
            <person name="Boyd A."/>
            <person name="Carlson A."/>
            <person name="Copeland A."/>
            <person name="Coutinho P.M."/>
            <person name="de Vries R.P."/>
            <person name="Ferreira P."/>
            <person name="Findley K."/>
            <person name="Foster B."/>
            <person name="Gaskell J."/>
            <person name="Glotzer D."/>
            <person name="Gorecki P."/>
            <person name="Heitman J."/>
            <person name="Hesse C."/>
            <person name="Hori C."/>
            <person name="Igarashi K."/>
            <person name="Jurgens J.A."/>
            <person name="Kallen N."/>
            <person name="Kersten P."/>
            <person name="Kohler A."/>
            <person name="Kuees U."/>
            <person name="Kumar T.K.A."/>
            <person name="Kuo A."/>
            <person name="LaButti K."/>
            <person name="Larrondo L.F."/>
            <person name="Lindquist E."/>
            <person name="Ling A."/>
            <person name="Lombard V."/>
            <person name="Lucas S."/>
            <person name="Lundell T."/>
            <person name="Martin R."/>
            <person name="McLaughlin D.J."/>
            <person name="Morgenstern I."/>
            <person name="Morin E."/>
            <person name="Murat C."/>
            <person name="Nagy L.G."/>
            <person name="Nolan M."/>
            <person name="Ohm R.A."/>
            <person name="Patyshakuliyeva A."/>
            <person name="Rokas A."/>
            <person name="Ruiz-Duenas F.J."/>
            <person name="Sabat G."/>
            <person name="Salamov A."/>
            <person name="Samejima M."/>
            <person name="Schmutz J."/>
            <person name="Slot J.C."/>
            <person name="St John F."/>
            <person name="Stenlid J."/>
            <person name="Sun H."/>
            <person name="Sun S."/>
            <person name="Syed K."/>
            <person name="Tsang A."/>
            <person name="Wiebenga A."/>
            <person name="Young D."/>
            <person name="Pisabarro A."/>
            <person name="Eastwood D.C."/>
            <person name="Martin F."/>
            <person name="Cullen D."/>
            <person name="Grigoriev I.V."/>
            <person name="Hibbett D.S."/>
        </authorList>
    </citation>
    <scope>NUCLEOTIDE SEQUENCE</scope>
    <source>
        <strain evidence="6">FP-58527</strain>
    </source>
</reference>
<feature type="repeat" description="TPR" evidence="3">
    <location>
        <begin position="1199"/>
        <end position="1232"/>
    </location>
</feature>
<dbReference type="GO" id="GO:0006401">
    <property type="term" value="P:RNA catabolic process"/>
    <property type="evidence" value="ECO:0007669"/>
    <property type="project" value="InterPro"/>
</dbReference>
<sequence>MSSIVKTKLKAAKDAVGKKDYEKARDASLAVLDYDSENYHANVFLGVSYLNLGDLRLCEQAYQKATASYPNQPLAWQGLSQLYEKSESWDKYVEIFERLADVFSKANDATRCAETLQKLIEFRRRPEHGTRMQLAQALSLLLPESPYYHVLSTLPPPDPTNPTSTSIHPTQSAIHDSLPVLEELVSLYEQEESETIERETQKRRTRLGAAGPEQVRKEVAREFLGPSQLPRLYNEVINHPNTSDEQRRETESKLLDHRQRYLSALPEGDEKTKVAADVEEQINGMVLLKIPNELAWTLFIEAKDAESIEQYDFATLRQFLQLFPEAARTNLIKGYFGYASIPLTDNSDGDEEGEPHSNGDSIEGYVDMIIDAFAALPDSVIAHHVMTEVHETEGDLENIIKVAESGLEVARRAEQSTGKTLPLVKKAFNVALATALVDFYPPKHHTRALGIINTILAKDPDNVPCLMGRGYILEYAGKWEAEELFSKVAQLLPDDPDYGLRAREEAAWCKANSGSLEEAADELREIKAVLDDLEERGTDQARCWYRLGRCYWNMGRKANPESVPIDRSLTPSEADRREEAYRHFITALKRSPTFAPAFTSLGIYYSDHLSPPDPNRASKCFQKAFELDPREADAARRLAEGFAEEREWDLVEVVARRTIDGEGGMEGGTATARYLPLNAWAWKAVGVVELNHHNYPAAIQAFQIALRTDDDQLSWLRLGEAYSKAGRFAAAIKALERARELDPDDWICSYFIGEVERQTGAYEEAIKAFESILERHPSEPGVLASLGQTYLDLGCAETATAYTARAETSFLAAIQVTRRLIAASPGYRRIAWKKVADAVFHLSRFRRFSDEDTVRAALGELVPLVSDHPGNALVGIIALPIILDTAADTALLAMQVALAAYDYRTSLDALDDAARGSAHYDFGMALSAYARKVAQTPAAEPARQLEIRQIKEALRCEPSNEQYWNALGSATVESQPRLAQHAYIRAIELNSKSAATWTSLGLFYLHYEDAELANEAFYKAQTLDPDYALAWVGQGLVATANGHAQEARALFEHATGLTAPVPEADVEFATRLFQSLNSTLPRTAPTTDILFPAFFVLDRFCRSRPDDASALHLFGLICERIGHVELAIEVLGRAMSLLEAAYEESEDSTIERHFAIAHTNMARLRLSTHHYDGVLASTELVIGLLPEDPEDRETRVLLAQAQFLAGLAHFKRDELPEALGFFEAAMAVAADDAAMRGHVVVLLGQTLWAIGTDEGRESAKTQLLQSIETDPENLMAINTLAGMGILTGDDSLVDAALSEILALPLDERLSRDPGRDVTYLLIQHHLAQGDVAQALSIAQKAVLAEPSQPEIRQTLASLNVQQGDSKGALAVLAGAAGSHEGLLEDARQALHLEAVTRCIANRAVAQAAEAQKAAQKAVMLTPWDKRNWQALAFVHNASSESTNTGE</sequence>
<dbReference type="Proteomes" id="UP000015241">
    <property type="component" value="Unassembled WGS sequence"/>
</dbReference>
<dbReference type="InParanoid" id="S8EHH3"/>
<dbReference type="SMART" id="SM00028">
    <property type="entry name" value="TPR"/>
    <property type="match status" value="14"/>
</dbReference>
<keyword evidence="1" id="KW-0677">Repeat</keyword>
<dbReference type="Pfam" id="PF13432">
    <property type="entry name" value="TPR_16"/>
    <property type="match status" value="3"/>
</dbReference>
<dbReference type="FunCoup" id="S8EHH3">
    <property type="interactions" value="258"/>
</dbReference>
<dbReference type="PANTHER" id="PTHR15704">
    <property type="entry name" value="SUPERKILLER 3 PROTEIN-RELATED"/>
    <property type="match status" value="1"/>
</dbReference>
<dbReference type="PROSITE" id="PS50293">
    <property type="entry name" value="TPR_REGION"/>
    <property type="match status" value="1"/>
</dbReference>
<dbReference type="EMBL" id="KE504134">
    <property type="protein sequence ID" value="EPT02679.1"/>
    <property type="molecule type" value="Genomic_DNA"/>
</dbReference>
<accession>S8EHH3</accession>
<dbReference type="Gene3D" id="1.25.40.10">
    <property type="entry name" value="Tetratricopeptide repeat domain"/>
    <property type="match status" value="6"/>
</dbReference>
<feature type="repeat" description="TPR" evidence="3">
    <location>
        <begin position="712"/>
        <end position="745"/>
    </location>
</feature>
<dbReference type="HOGENOM" id="CLU_001688_1_0_1"/>
<proteinExistence type="predicted"/>
<dbReference type="InterPro" id="IPR011990">
    <property type="entry name" value="TPR-like_helical_dom_sf"/>
</dbReference>
<evidence type="ECO:0000256" key="1">
    <source>
        <dbReference type="ARBA" id="ARBA00022737"/>
    </source>
</evidence>
<gene>
    <name evidence="5" type="ORF">FOMPIDRAFT_1047733</name>
</gene>
<dbReference type="Pfam" id="PF18833">
    <property type="entry name" value="TPR_22"/>
    <property type="match status" value="1"/>
</dbReference>
<dbReference type="STRING" id="743788.S8EHH3"/>
<evidence type="ECO:0000313" key="5">
    <source>
        <dbReference type="EMBL" id="EPT02679.1"/>
    </source>
</evidence>
<evidence type="ECO:0000256" key="2">
    <source>
        <dbReference type="ARBA" id="ARBA00022803"/>
    </source>
</evidence>
<evidence type="ECO:0000313" key="6">
    <source>
        <dbReference type="Proteomes" id="UP000015241"/>
    </source>
</evidence>
<keyword evidence="2 3" id="KW-0802">TPR repeat</keyword>
<feature type="repeat" description="TPR" evidence="3">
    <location>
        <begin position="746"/>
        <end position="779"/>
    </location>
</feature>
<protein>
    <recommendedName>
        <fullName evidence="7">TPR-like protein</fullName>
    </recommendedName>
</protein>
<organism evidence="5 6">
    <name type="scientific">Fomitopsis schrenkii</name>
    <name type="common">Brown rot fungus</name>
    <dbReference type="NCBI Taxonomy" id="2126942"/>
    <lineage>
        <taxon>Eukaryota</taxon>
        <taxon>Fungi</taxon>
        <taxon>Dikarya</taxon>
        <taxon>Basidiomycota</taxon>
        <taxon>Agaricomycotina</taxon>
        <taxon>Agaricomycetes</taxon>
        <taxon>Polyporales</taxon>
        <taxon>Fomitopsis</taxon>
    </lineage>
</organism>
<dbReference type="PANTHER" id="PTHR15704:SF7">
    <property type="entry name" value="SUPERKILLER COMPLEX PROTEIN 3"/>
    <property type="match status" value="1"/>
</dbReference>
<dbReference type="PROSITE" id="PS50005">
    <property type="entry name" value="TPR"/>
    <property type="match status" value="4"/>
</dbReference>
<keyword evidence="6" id="KW-1185">Reference proteome</keyword>
<dbReference type="InterPro" id="IPR040962">
    <property type="entry name" value="TPR_22"/>
</dbReference>